<evidence type="ECO:0000313" key="3">
    <source>
        <dbReference type="Proteomes" id="UP000610931"/>
    </source>
</evidence>
<organism evidence="2 3">
    <name type="scientific">Snuella sedimenti</name>
    <dbReference type="NCBI Taxonomy" id="2798802"/>
    <lineage>
        <taxon>Bacteria</taxon>
        <taxon>Pseudomonadati</taxon>
        <taxon>Bacteroidota</taxon>
        <taxon>Flavobacteriia</taxon>
        <taxon>Flavobacteriales</taxon>
        <taxon>Flavobacteriaceae</taxon>
        <taxon>Snuella</taxon>
    </lineage>
</organism>
<evidence type="ECO:0000259" key="1">
    <source>
        <dbReference type="PROSITE" id="PS51186"/>
    </source>
</evidence>
<protein>
    <submittedName>
        <fullName evidence="2">GNAT family N-acetyltransferase</fullName>
    </submittedName>
</protein>
<dbReference type="Gene3D" id="3.40.630.30">
    <property type="match status" value="1"/>
</dbReference>
<dbReference type="CDD" id="cd04301">
    <property type="entry name" value="NAT_SF"/>
    <property type="match status" value="1"/>
</dbReference>
<dbReference type="SUPFAM" id="SSF55729">
    <property type="entry name" value="Acyl-CoA N-acyltransferases (Nat)"/>
    <property type="match status" value="1"/>
</dbReference>
<gene>
    <name evidence="2" type="ORF">JF259_02930</name>
</gene>
<dbReference type="Pfam" id="PF13673">
    <property type="entry name" value="Acetyltransf_10"/>
    <property type="match status" value="1"/>
</dbReference>
<dbReference type="PROSITE" id="PS51186">
    <property type="entry name" value="GNAT"/>
    <property type="match status" value="1"/>
</dbReference>
<feature type="domain" description="N-acetyltransferase" evidence="1">
    <location>
        <begin position="112"/>
        <end position="239"/>
    </location>
</feature>
<reference evidence="2" key="1">
    <citation type="submission" date="2020-12" db="EMBL/GenBank/DDBJ databases">
        <title>Snuella sp. nov., isolated from sediment in Incheon.</title>
        <authorList>
            <person name="Kim W."/>
        </authorList>
    </citation>
    <scope>NUCLEOTIDE SEQUENCE</scope>
    <source>
        <strain evidence="2">CAU 1569</strain>
    </source>
</reference>
<dbReference type="InterPro" id="IPR000182">
    <property type="entry name" value="GNAT_dom"/>
</dbReference>
<dbReference type="Proteomes" id="UP000610931">
    <property type="component" value="Unassembled WGS sequence"/>
</dbReference>
<dbReference type="RefSeq" id="WP_199113148.1">
    <property type="nucleotide sequence ID" value="NZ_JAELVQ010000002.1"/>
</dbReference>
<evidence type="ECO:0000313" key="2">
    <source>
        <dbReference type="EMBL" id="MBJ6367035.1"/>
    </source>
</evidence>
<name>A0A8J7LRC9_9FLAO</name>
<dbReference type="GO" id="GO:0016747">
    <property type="term" value="F:acyltransferase activity, transferring groups other than amino-acyl groups"/>
    <property type="evidence" value="ECO:0007669"/>
    <property type="project" value="InterPro"/>
</dbReference>
<accession>A0A8J7LRC9</accession>
<dbReference type="EMBL" id="JAELVQ010000002">
    <property type="protein sequence ID" value="MBJ6367035.1"/>
    <property type="molecule type" value="Genomic_DNA"/>
</dbReference>
<keyword evidence="3" id="KW-1185">Reference proteome</keyword>
<comment type="caution">
    <text evidence="2">The sequence shown here is derived from an EMBL/GenBank/DDBJ whole genome shotgun (WGS) entry which is preliminary data.</text>
</comment>
<dbReference type="InterPro" id="IPR016181">
    <property type="entry name" value="Acyl_CoA_acyltransferase"/>
</dbReference>
<dbReference type="AlphaFoldDB" id="A0A8J7LRC9"/>
<proteinExistence type="predicted"/>
<sequence>MNNTQLNINNLTQLWQVAGQSFKSYFKEASIYYIYITNSEWPNRIWTDASISEDIVHSIQSKMDGNATLTFSYFNDKKTKSPLVDYKCFSLKSVQYGMSLTLKGKFMTQIPLEFKRVTNKSSAQKWHKTFYEAFNYNISTETIIKTKNDIQYVLVYHKKAIIGTVLLFTTNHVIGIHSLGIRPKHRKKGYANEIMHQVLNMAIDQKVSIATLQASEMAKGMYEKMGFTIDFLMENYTQK</sequence>